<dbReference type="Proteomes" id="UP000595823">
    <property type="component" value="Chromosome"/>
</dbReference>
<organism evidence="1 2">
    <name type="scientific">Salicibibacter cibarius</name>
    <dbReference type="NCBI Taxonomy" id="2743000"/>
    <lineage>
        <taxon>Bacteria</taxon>
        <taxon>Bacillati</taxon>
        <taxon>Bacillota</taxon>
        <taxon>Bacilli</taxon>
        <taxon>Bacillales</taxon>
        <taxon>Bacillaceae</taxon>
        <taxon>Salicibibacter</taxon>
    </lineage>
</organism>
<gene>
    <name evidence="1" type="ORF">HUG15_02670</name>
</gene>
<accession>A0A7T6Z0A9</accession>
<evidence type="ECO:0000313" key="2">
    <source>
        <dbReference type="Proteomes" id="UP000595823"/>
    </source>
</evidence>
<keyword evidence="2" id="KW-1185">Reference proteome</keyword>
<protein>
    <submittedName>
        <fullName evidence="1">Uncharacterized protein</fullName>
    </submittedName>
</protein>
<dbReference type="RefSeq" id="WP_200126810.1">
    <property type="nucleotide sequence ID" value="NZ_CP054705.1"/>
</dbReference>
<proteinExistence type="predicted"/>
<dbReference type="KEGG" id="scia:HUG15_02670"/>
<dbReference type="AlphaFoldDB" id="A0A7T6Z0A9"/>
<name>A0A7T6Z0A9_9BACI</name>
<evidence type="ECO:0000313" key="1">
    <source>
        <dbReference type="EMBL" id="QQK74610.1"/>
    </source>
</evidence>
<reference evidence="1 2" key="1">
    <citation type="submission" date="2020-06" db="EMBL/GenBank/DDBJ databases">
        <title>Genomic analysis of Salicibibacter sp. NKC5-3.</title>
        <authorList>
            <person name="Oh Y.J."/>
        </authorList>
    </citation>
    <scope>NUCLEOTIDE SEQUENCE [LARGE SCALE GENOMIC DNA]</scope>
    <source>
        <strain evidence="1 2">NKC5-3</strain>
    </source>
</reference>
<dbReference type="EMBL" id="CP054705">
    <property type="protein sequence ID" value="QQK74610.1"/>
    <property type="molecule type" value="Genomic_DNA"/>
</dbReference>
<sequence>MSETEKMSMQERIDYFYRQSGGPGNPDIERILNEHLKNGKDHGIPGKKEEPKDAFIEVFMNDHSTKPIAMWLLKMRLDLKDRWEEYVDAQKQPDIQQLIEALKKEEELTK</sequence>